<dbReference type="AlphaFoldDB" id="A0A1I5S8U4"/>
<dbReference type="GO" id="GO:0003677">
    <property type="term" value="F:DNA binding"/>
    <property type="evidence" value="ECO:0007669"/>
    <property type="project" value="UniProtKB-KW"/>
</dbReference>
<dbReference type="Pfam" id="PF07702">
    <property type="entry name" value="UTRA"/>
    <property type="match status" value="1"/>
</dbReference>
<dbReference type="InterPro" id="IPR036390">
    <property type="entry name" value="WH_DNA-bd_sf"/>
</dbReference>
<accession>A0A1I5S8U4</accession>
<keyword evidence="8" id="KW-1185">Reference proteome</keyword>
<name>A0A1I5S8U4_9BACI</name>
<dbReference type="InterPro" id="IPR000524">
    <property type="entry name" value="Tscrpt_reg_HTH_GntR"/>
</dbReference>
<keyword evidence="3" id="KW-0804">Transcription</keyword>
<dbReference type="PROSITE" id="PS50949">
    <property type="entry name" value="HTH_GNTR"/>
    <property type="match status" value="1"/>
</dbReference>
<evidence type="ECO:0000313" key="8">
    <source>
        <dbReference type="Proteomes" id="UP000321547"/>
    </source>
</evidence>
<dbReference type="Gene3D" id="3.40.1410.10">
    <property type="entry name" value="Chorismate lyase-like"/>
    <property type="match status" value="1"/>
</dbReference>
<dbReference type="Proteomes" id="UP000321547">
    <property type="component" value="Unassembled WGS sequence"/>
</dbReference>
<dbReference type="GO" id="GO:0045892">
    <property type="term" value="P:negative regulation of DNA-templated transcription"/>
    <property type="evidence" value="ECO:0007669"/>
    <property type="project" value="TreeGrafter"/>
</dbReference>
<dbReference type="RefSeq" id="WP_089833463.1">
    <property type="nucleotide sequence ID" value="NZ_BJWI01000053.1"/>
</dbReference>
<dbReference type="Proteomes" id="UP000242243">
    <property type="component" value="Unassembled WGS sequence"/>
</dbReference>
<dbReference type="PANTHER" id="PTHR44846">
    <property type="entry name" value="MANNOSYL-D-GLYCERATE TRANSPORT/METABOLISM SYSTEM REPRESSOR MNGR-RELATED"/>
    <property type="match status" value="1"/>
</dbReference>
<dbReference type="InterPro" id="IPR050679">
    <property type="entry name" value="Bact_HTH_transcr_reg"/>
</dbReference>
<dbReference type="STRING" id="306540.SAMN05421839_14019"/>
<keyword evidence="1" id="KW-0805">Transcription regulation</keyword>
<evidence type="ECO:0000313" key="7">
    <source>
        <dbReference type="Proteomes" id="UP000242243"/>
    </source>
</evidence>
<dbReference type="GO" id="GO:0003700">
    <property type="term" value="F:DNA-binding transcription factor activity"/>
    <property type="evidence" value="ECO:0007669"/>
    <property type="project" value="InterPro"/>
</dbReference>
<evidence type="ECO:0000256" key="1">
    <source>
        <dbReference type="ARBA" id="ARBA00023015"/>
    </source>
</evidence>
<protein>
    <submittedName>
        <fullName evidence="6">GntR family transcriptional regulator</fullName>
    </submittedName>
    <submittedName>
        <fullName evidence="5">HTH-type transcriptional regulator YmfC</fullName>
    </submittedName>
</protein>
<evidence type="ECO:0000313" key="5">
    <source>
        <dbReference type="EMBL" id="GEM02696.1"/>
    </source>
</evidence>
<dbReference type="InterPro" id="IPR011663">
    <property type="entry name" value="UTRA"/>
</dbReference>
<keyword evidence="2" id="KW-0238">DNA-binding</keyword>
<dbReference type="InterPro" id="IPR028978">
    <property type="entry name" value="Chorismate_lyase_/UTRA_dom_sf"/>
</dbReference>
<sequence>MEYNYQTPRYLLVIEQIKEKIQSGELEPGERLPSEMEFSKQLRVSRNTLREALRILEEENIILRKHGVGTFVNRKPQFKGGLEELFSITDMIKREGKEPSTEWLSTGYAEPHSDDREELELKQDERVYLVKRLRKADGEPLVYCIDKMPEHKLSNDFEIKGESIFDALQKDAGITISYAKADINTIAYHQEISKILGCDRDIPLLVLKQMHYDLDDHPILYSLNFFRSDQVSFNVFRKRMV</sequence>
<dbReference type="SMART" id="SM00345">
    <property type="entry name" value="HTH_GNTR"/>
    <property type="match status" value="1"/>
</dbReference>
<dbReference type="CDD" id="cd07377">
    <property type="entry name" value="WHTH_GntR"/>
    <property type="match status" value="1"/>
</dbReference>
<evidence type="ECO:0000313" key="6">
    <source>
        <dbReference type="EMBL" id="SFP67109.1"/>
    </source>
</evidence>
<evidence type="ECO:0000256" key="2">
    <source>
        <dbReference type="ARBA" id="ARBA00023125"/>
    </source>
</evidence>
<dbReference type="SMART" id="SM00866">
    <property type="entry name" value="UTRA"/>
    <property type="match status" value="1"/>
</dbReference>
<dbReference type="SUPFAM" id="SSF46785">
    <property type="entry name" value="Winged helix' DNA-binding domain"/>
    <property type="match status" value="1"/>
</dbReference>
<dbReference type="PRINTS" id="PR00035">
    <property type="entry name" value="HTHGNTR"/>
</dbReference>
<dbReference type="OrthoDB" id="149756at2"/>
<dbReference type="PANTHER" id="PTHR44846:SF17">
    <property type="entry name" value="GNTR-FAMILY TRANSCRIPTIONAL REGULATOR"/>
    <property type="match status" value="1"/>
</dbReference>
<feature type="domain" description="HTH gntR-type" evidence="4">
    <location>
        <begin position="7"/>
        <end position="75"/>
    </location>
</feature>
<gene>
    <name evidence="5" type="primary">ymfC</name>
    <name evidence="5" type="ORF">HHA03_22280</name>
    <name evidence="6" type="ORF">SAMN05421839_14019</name>
</gene>
<dbReference type="SUPFAM" id="SSF64288">
    <property type="entry name" value="Chorismate lyase-like"/>
    <property type="match status" value="1"/>
</dbReference>
<reference evidence="6 7" key="1">
    <citation type="submission" date="2016-10" db="EMBL/GenBank/DDBJ databases">
        <authorList>
            <person name="de Groot N.N."/>
        </authorList>
    </citation>
    <scope>NUCLEOTIDE SEQUENCE [LARGE SCALE GENOMIC DNA]</scope>
    <source>
        <strain evidence="6 7">DSM 17073</strain>
    </source>
</reference>
<proteinExistence type="predicted"/>
<dbReference type="EMBL" id="BJWI01000053">
    <property type="protein sequence ID" value="GEM02696.1"/>
    <property type="molecule type" value="Genomic_DNA"/>
</dbReference>
<dbReference type="Pfam" id="PF00392">
    <property type="entry name" value="GntR"/>
    <property type="match status" value="1"/>
</dbReference>
<dbReference type="InterPro" id="IPR036388">
    <property type="entry name" value="WH-like_DNA-bd_sf"/>
</dbReference>
<dbReference type="Gene3D" id="1.10.10.10">
    <property type="entry name" value="Winged helix-like DNA-binding domain superfamily/Winged helix DNA-binding domain"/>
    <property type="match status" value="1"/>
</dbReference>
<dbReference type="EMBL" id="FOXC01000040">
    <property type="protein sequence ID" value="SFP67109.1"/>
    <property type="molecule type" value="Genomic_DNA"/>
</dbReference>
<organism evidence="6 7">
    <name type="scientific">Halolactibacillus halophilus</name>
    <dbReference type="NCBI Taxonomy" id="306540"/>
    <lineage>
        <taxon>Bacteria</taxon>
        <taxon>Bacillati</taxon>
        <taxon>Bacillota</taxon>
        <taxon>Bacilli</taxon>
        <taxon>Bacillales</taxon>
        <taxon>Bacillaceae</taxon>
        <taxon>Halolactibacillus</taxon>
    </lineage>
</organism>
<reference evidence="5 8" key="2">
    <citation type="submission" date="2019-07" db="EMBL/GenBank/DDBJ databases">
        <title>Whole genome shotgun sequence of Halolactibacillus halophilus NBRC 100868.</title>
        <authorList>
            <person name="Hosoyama A."/>
            <person name="Uohara A."/>
            <person name="Ohji S."/>
            <person name="Ichikawa N."/>
        </authorList>
    </citation>
    <scope>NUCLEOTIDE SEQUENCE [LARGE SCALE GENOMIC DNA]</scope>
    <source>
        <strain evidence="5 8">NBRC 100868</strain>
    </source>
</reference>
<evidence type="ECO:0000256" key="3">
    <source>
        <dbReference type="ARBA" id="ARBA00023163"/>
    </source>
</evidence>
<evidence type="ECO:0000259" key="4">
    <source>
        <dbReference type="PROSITE" id="PS50949"/>
    </source>
</evidence>